<keyword evidence="10" id="KW-0472">Membrane</keyword>
<keyword evidence="16" id="KW-1185">Reference proteome</keyword>
<dbReference type="Proteomes" id="UP001558652">
    <property type="component" value="Unassembled WGS sequence"/>
</dbReference>
<comment type="caution">
    <text evidence="15">The sequence shown here is derived from an EMBL/GenBank/DDBJ whole genome shotgun (WGS) entry which is preliminary data.</text>
</comment>
<sequence length="124" mass="14941">MASRRIATPLSRQVKPLLSLDRSEARKRVLDLYKAWWRQVPYIVMEFDIPKSIEQCRQKLREEFKKNQHITDIRVIDMLVIKGQMELKETVHIWKQKGHIMNYWKETHEPKPTDFLSSFFSGKN</sequence>
<feature type="domain" description="Complex 1 LYR protein" evidence="14">
    <location>
        <begin position="27"/>
        <end position="89"/>
    </location>
</feature>
<dbReference type="GO" id="GO:0005743">
    <property type="term" value="C:mitochondrial inner membrane"/>
    <property type="evidence" value="ECO:0007669"/>
    <property type="project" value="UniProtKB-SubCell"/>
</dbReference>
<evidence type="ECO:0000256" key="11">
    <source>
        <dbReference type="ARBA" id="ARBA00030213"/>
    </source>
</evidence>
<keyword evidence="7" id="KW-0999">Mitochondrion inner membrane</keyword>
<evidence type="ECO:0000256" key="7">
    <source>
        <dbReference type="ARBA" id="ARBA00022792"/>
    </source>
</evidence>
<keyword evidence="8" id="KW-0249">Electron transport</keyword>
<dbReference type="InterPro" id="IPR008011">
    <property type="entry name" value="Complex1_LYR_dom"/>
</dbReference>
<accession>A0ABD0ZA88</accession>
<comment type="similarity">
    <text evidence="2">Belongs to the complex I LYR family.</text>
</comment>
<evidence type="ECO:0000313" key="15">
    <source>
        <dbReference type="EMBL" id="KAL1140677.1"/>
    </source>
</evidence>
<dbReference type="PANTHER" id="PTHR12964">
    <property type="entry name" value="NADH-UBIQUINONE OXIDOREDUCTASE B14 SUBUNIT"/>
    <property type="match status" value="1"/>
</dbReference>
<evidence type="ECO:0000256" key="3">
    <source>
        <dbReference type="ARBA" id="ARBA00011790"/>
    </source>
</evidence>
<evidence type="ECO:0000256" key="4">
    <source>
        <dbReference type="ARBA" id="ARBA00016386"/>
    </source>
</evidence>
<dbReference type="PANTHER" id="PTHR12964:SF0">
    <property type="entry name" value="NADH DEHYDROGENASE [UBIQUINONE] 1 ALPHA SUBCOMPLEX SUBUNIT 6"/>
    <property type="match status" value="1"/>
</dbReference>
<dbReference type="InterPro" id="IPR016488">
    <property type="entry name" value="NADH_Ub_cplx-1_asu_su-6"/>
</dbReference>
<comment type="subunit">
    <text evidence="3">Mammalian complex I is composed of 45 different subunits.</text>
</comment>
<name>A0ABD0ZA88_9HEMI</name>
<dbReference type="Pfam" id="PF05347">
    <property type="entry name" value="Complex1_LYR"/>
    <property type="match status" value="1"/>
</dbReference>
<evidence type="ECO:0000256" key="1">
    <source>
        <dbReference type="ARBA" id="ARBA00004443"/>
    </source>
</evidence>
<keyword evidence="9" id="KW-0496">Mitochondrion</keyword>
<proteinExistence type="inferred from homology"/>
<evidence type="ECO:0000256" key="8">
    <source>
        <dbReference type="ARBA" id="ARBA00022982"/>
    </source>
</evidence>
<evidence type="ECO:0000256" key="5">
    <source>
        <dbReference type="ARBA" id="ARBA00022448"/>
    </source>
</evidence>
<protein>
    <recommendedName>
        <fullName evidence="4">NADH dehydrogenase [ubiquinone] 1 alpha subcomplex subunit 6</fullName>
    </recommendedName>
    <alternativeName>
        <fullName evidence="11">Complex I-B14</fullName>
    </alternativeName>
    <alternativeName>
        <fullName evidence="12">NADH-ubiquinone oxidoreductase B14 subunit</fullName>
    </alternativeName>
</protein>
<keyword evidence="6" id="KW-0679">Respiratory chain</keyword>
<keyword evidence="5" id="KW-0813">Transport</keyword>
<dbReference type="InterPro" id="IPR045299">
    <property type="entry name" value="Complex1_LYR_NDUFA6_LYRM6"/>
</dbReference>
<comment type="function">
    <text evidence="13">Accessory subunit of the mitochondrial membrane respiratory chain NADH dehydrogenase (Complex I), that is believed to be not involved in catalysis. Required for proper complex I assembly. Complex I functions in the transfer of electrons from NADH to the respiratory chain. The immediate electron acceptor for the enzyme is believed to be ubiquinone.</text>
</comment>
<gene>
    <name evidence="15" type="ORF">AAG570_000607</name>
</gene>
<dbReference type="CDD" id="cd20266">
    <property type="entry name" value="Complex1_LYR_NDUFA6_LYRM6"/>
    <property type="match status" value="1"/>
</dbReference>
<dbReference type="AlphaFoldDB" id="A0ABD0ZA88"/>
<evidence type="ECO:0000256" key="6">
    <source>
        <dbReference type="ARBA" id="ARBA00022660"/>
    </source>
</evidence>
<reference evidence="15 16" key="1">
    <citation type="submission" date="2024-07" db="EMBL/GenBank/DDBJ databases">
        <title>Chromosome-level genome assembly of the water stick insect Ranatra chinensis (Heteroptera: Nepidae).</title>
        <authorList>
            <person name="Liu X."/>
        </authorList>
    </citation>
    <scope>NUCLEOTIDE SEQUENCE [LARGE SCALE GENOMIC DNA]</scope>
    <source>
        <strain evidence="15">Cailab_2021Rc</strain>
        <tissue evidence="15">Muscle</tissue>
    </source>
</reference>
<evidence type="ECO:0000256" key="9">
    <source>
        <dbReference type="ARBA" id="ARBA00023128"/>
    </source>
</evidence>
<dbReference type="EMBL" id="JBFDAA010000001">
    <property type="protein sequence ID" value="KAL1140677.1"/>
    <property type="molecule type" value="Genomic_DNA"/>
</dbReference>
<evidence type="ECO:0000313" key="16">
    <source>
        <dbReference type="Proteomes" id="UP001558652"/>
    </source>
</evidence>
<evidence type="ECO:0000256" key="12">
    <source>
        <dbReference type="ARBA" id="ARBA00032352"/>
    </source>
</evidence>
<evidence type="ECO:0000256" key="2">
    <source>
        <dbReference type="ARBA" id="ARBA00009508"/>
    </source>
</evidence>
<organism evidence="15 16">
    <name type="scientific">Ranatra chinensis</name>
    <dbReference type="NCBI Taxonomy" id="642074"/>
    <lineage>
        <taxon>Eukaryota</taxon>
        <taxon>Metazoa</taxon>
        <taxon>Ecdysozoa</taxon>
        <taxon>Arthropoda</taxon>
        <taxon>Hexapoda</taxon>
        <taxon>Insecta</taxon>
        <taxon>Pterygota</taxon>
        <taxon>Neoptera</taxon>
        <taxon>Paraneoptera</taxon>
        <taxon>Hemiptera</taxon>
        <taxon>Heteroptera</taxon>
        <taxon>Panheteroptera</taxon>
        <taxon>Nepomorpha</taxon>
        <taxon>Nepidae</taxon>
        <taxon>Ranatrinae</taxon>
        <taxon>Ranatra</taxon>
    </lineage>
</organism>
<dbReference type="PIRSF" id="PIRSF006643">
    <property type="entry name" value="NDUA6"/>
    <property type="match status" value="1"/>
</dbReference>
<evidence type="ECO:0000256" key="13">
    <source>
        <dbReference type="ARBA" id="ARBA00046116"/>
    </source>
</evidence>
<evidence type="ECO:0000256" key="10">
    <source>
        <dbReference type="ARBA" id="ARBA00023136"/>
    </source>
</evidence>
<comment type="subcellular location">
    <subcellularLocation>
        <location evidence="1">Mitochondrion inner membrane</location>
        <topology evidence="1">Peripheral membrane protein</topology>
        <orientation evidence="1">Matrix side</orientation>
    </subcellularLocation>
</comment>
<evidence type="ECO:0000259" key="14">
    <source>
        <dbReference type="Pfam" id="PF05347"/>
    </source>
</evidence>